<accession>A0ACC0M7P9</accession>
<keyword evidence="2" id="KW-1185">Reference proteome</keyword>
<evidence type="ECO:0000313" key="1">
    <source>
        <dbReference type="EMBL" id="KAI8537056.1"/>
    </source>
</evidence>
<reference evidence="1" key="1">
    <citation type="submission" date="2022-02" db="EMBL/GenBank/DDBJ databases">
        <title>Plant Genome Project.</title>
        <authorList>
            <person name="Zhang R.-G."/>
        </authorList>
    </citation>
    <scope>NUCLEOTIDE SEQUENCE</scope>
    <source>
        <strain evidence="1">AT1</strain>
    </source>
</reference>
<proteinExistence type="predicted"/>
<comment type="caution">
    <text evidence="1">The sequence shown here is derived from an EMBL/GenBank/DDBJ whole genome shotgun (WGS) entry which is preliminary data.</text>
</comment>
<name>A0ACC0M7P9_RHOML</name>
<sequence>MTDLEFQLTTTVHLHHRQPQLPEAPPPPATTTRDEIWSAQHWRIQPMPHQGPSQRSGVCGGAGAWQLRGSRQYRARLFVMSDPDHFPYLLQDVLNFDQFSSNLTNEEQQQLLNLNSMFASPQFKENISSFQKLHVEGVFDLSLSEDQKCSSINEGSVVQGGPNAIANGNSTNVKRLRDGQLQNSPDFYLYIYLVVLPLKDSLGGESLFVYLSYPWNWLLTS</sequence>
<protein>
    <submittedName>
        <fullName evidence="1">Uncharacterized protein</fullName>
    </submittedName>
</protein>
<evidence type="ECO:0000313" key="2">
    <source>
        <dbReference type="Proteomes" id="UP001062846"/>
    </source>
</evidence>
<dbReference type="EMBL" id="CM046397">
    <property type="protein sequence ID" value="KAI8537056.1"/>
    <property type="molecule type" value="Genomic_DNA"/>
</dbReference>
<dbReference type="Proteomes" id="UP001062846">
    <property type="component" value="Chromosome 10"/>
</dbReference>
<gene>
    <name evidence="1" type="ORF">RHMOL_Rhmol10G0304800</name>
</gene>
<organism evidence="1 2">
    <name type="scientific">Rhododendron molle</name>
    <name type="common">Chinese azalea</name>
    <name type="synonym">Azalea mollis</name>
    <dbReference type="NCBI Taxonomy" id="49168"/>
    <lineage>
        <taxon>Eukaryota</taxon>
        <taxon>Viridiplantae</taxon>
        <taxon>Streptophyta</taxon>
        <taxon>Embryophyta</taxon>
        <taxon>Tracheophyta</taxon>
        <taxon>Spermatophyta</taxon>
        <taxon>Magnoliopsida</taxon>
        <taxon>eudicotyledons</taxon>
        <taxon>Gunneridae</taxon>
        <taxon>Pentapetalae</taxon>
        <taxon>asterids</taxon>
        <taxon>Ericales</taxon>
        <taxon>Ericaceae</taxon>
        <taxon>Ericoideae</taxon>
        <taxon>Rhodoreae</taxon>
        <taxon>Rhododendron</taxon>
    </lineage>
</organism>